<gene>
    <name evidence="2" type="ORF">K2173_022869</name>
</gene>
<evidence type="ECO:0000313" key="3">
    <source>
        <dbReference type="Proteomes" id="UP001159364"/>
    </source>
</evidence>
<accession>A0AAV8TVT0</accession>
<feature type="compositionally biased region" description="Polar residues" evidence="1">
    <location>
        <begin position="38"/>
        <end position="56"/>
    </location>
</feature>
<keyword evidence="3" id="KW-1185">Reference proteome</keyword>
<comment type="caution">
    <text evidence="2">The sequence shown here is derived from an EMBL/GenBank/DDBJ whole genome shotgun (WGS) entry which is preliminary data.</text>
</comment>
<protein>
    <submittedName>
        <fullName evidence="2">Uncharacterized protein</fullName>
    </submittedName>
</protein>
<sequence>MDEETNDTEGEGPADLIASTSQFDPTTPLVSPPPTTSGNVFGSVASSSNTDGIQQNKGKRKMRDTKVLENVAASFLLAINSGKESARIIADAIVGLHGTRLSDELGKLGFSTEEVIKIGRIFAKDVAAANLFWDLNEEQRLVHVRSLLD</sequence>
<dbReference type="AlphaFoldDB" id="A0AAV8TVT0"/>
<feature type="compositionally biased region" description="Acidic residues" evidence="1">
    <location>
        <begin position="1"/>
        <end position="12"/>
    </location>
</feature>
<organism evidence="2 3">
    <name type="scientific">Erythroxylum novogranatense</name>
    <dbReference type="NCBI Taxonomy" id="1862640"/>
    <lineage>
        <taxon>Eukaryota</taxon>
        <taxon>Viridiplantae</taxon>
        <taxon>Streptophyta</taxon>
        <taxon>Embryophyta</taxon>
        <taxon>Tracheophyta</taxon>
        <taxon>Spermatophyta</taxon>
        <taxon>Magnoliopsida</taxon>
        <taxon>eudicotyledons</taxon>
        <taxon>Gunneridae</taxon>
        <taxon>Pentapetalae</taxon>
        <taxon>rosids</taxon>
        <taxon>fabids</taxon>
        <taxon>Malpighiales</taxon>
        <taxon>Erythroxylaceae</taxon>
        <taxon>Erythroxylum</taxon>
    </lineage>
</organism>
<feature type="region of interest" description="Disordered" evidence="1">
    <location>
        <begin position="1"/>
        <end position="63"/>
    </location>
</feature>
<dbReference type="EMBL" id="JAIWQS010000003">
    <property type="protein sequence ID" value="KAJ8770968.1"/>
    <property type="molecule type" value="Genomic_DNA"/>
</dbReference>
<reference evidence="2 3" key="1">
    <citation type="submission" date="2021-09" db="EMBL/GenBank/DDBJ databases">
        <title>Genomic insights and catalytic innovation underlie evolution of tropane alkaloids biosynthesis.</title>
        <authorList>
            <person name="Wang Y.-J."/>
            <person name="Tian T."/>
            <person name="Huang J.-P."/>
            <person name="Huang S.-X."/>
        </authorList>
    </citation>
    <scope>NUCLEOTIDE SEQUENCE [LARGE SCALE GENOMIC DNA]</scope>
    <source>
        <strain evidence="2">KIB-2018</strain>
        <tissue evidence="2">Leaf</tissue>
    </source>
</reference>
<dbReference type="Proteomes" id="UP001159364">
    <property type="component" value="Linkage Group LG03"/>
</dbReference>
<evidence type="ECO:0000256" key="1">
    <source>
        <dbReference type="SAM" id="MobiDB-lite"/>
    </source>
</evidence>
<proteinExistence type="predicted"/>
<name>A0AAV8TVT0_9ROSI</name>
<evidence type="ECO:0000313" key="2">
    <source>
        <dbReference type="EMBL" id="KAJ8770968.1"/>
    </source>
</evidence>